<comment type="caution">
    <text evidence="1">The sequence shown here is derived from an EMBL/GenBank/DDBJ whole genome shotgun (WGS) entry which is preliminary data.</text>
</comment>
<dbReference type="RefSeq" id="WP_157382021.1">
    <property type="nucleotide sequence ID" value="NZ_JJRY01000004.1"/>
</dbReference>
<accession>A0A072NPH1</accession>
<dbReference type="AlphaFoldDB" id="A0A072NPH1"/>
<proteinExistence type="predicted"/>
<name>A0A072NPH1_SCHAZ</name>
<protein>
    <submittedName>
        <fullName evidence="1">Uncharacterized protein</fullName>
    </submittedName>
</protein>
<evidence type="ECO:0000313" key="1">
    <source>
        <dbReference type="EMBL" id="KEF39107.1"/>
    </source>
</evidence>
<dbReference type="Proteomes" id="UP000027936">
    <property type="component" value="Unassembled WGS sequence"/>
</dbReference>
<dbReference type="PATRIC" id="fig|1348973.3.peg.1461"/>
<dbReference type="GeneID" id="89469090"/>
<reference evidence="1 2" key="1">
    <citation type="submission" date="2014-04" db="EMBL/GenBank/DDBJ databases">
        <title>Draft genome sequence of Bacillus azotoformans MEV2011, a (co-) denitrifying strain unable to grow in the presence of oxygen.</title>
        <authorList>
            <person name="Nielsen M."/>
            <person name="Schreiber L."/>
            <person name="Finster K."/>
            <person name="Schramm A."/>
        </authorList>
    </citation>
    <scope>NUCLEOTIDE SEQUENCE [LARGE SCALE GENOMIC DNA]</scope>
    <source>
        <strain evidence="1 2">MEV2011</strain>
    </source>
</reference>
<sequence>MNNNDTFKVVKLLQDLSNSLRGNTNIYDTQYVDNVKSRLPQIENAFFELKKYFDQQN</sequence>
<dbReference type="EMBL" id="JJRY01000004">
    <property type="protein sequence ID" value="KEF39107.1"/>
    <property type="molecule type" value="Genomic_DNA"/>
</dbReference>
<evidence type="ECO:0000313" key="2">
    <source>
        <dbReference type="Proteomes" id="UP000027936"/>
    </source>
</evidence>
<organism evidence="1 2">
    <name type="scientific">Schinkia azotoformans MEV2011</name>
    <dbReference type="NCBI Taxonomy" id="1348973"/>
    <lineage>
        <taxon>Bacteria</taxon>
        <taxon>Bacillati</taxon>
        <taxon>Bacillota</taxon>
        <taxon>Bacilli</taxon>
        <taxon>Bacillales</taxon>
        <taxon>Bacillaceae</taxon>
        <taxon>Calidifontibacillus/Schinkia group</taxon>
        <taxon>Schinkia</taxon>
    </lineage>
</organism>
<gene>
    <name evidence="1" type="ORF">M670_01496</name>
</gene>